<dbReference type="Proteomes" id="UP000231152">
    <property type="component" value="Unassembled WGS sequence"/>
</dbReference>
<evidence type="ECO:0000256" key="1">
    <source>
        <dbReference type="SAM" id="SignalP"/>
    </source>
</evidence>
<dbReference type="AlphaFoldDB" id="A0A2M8LDS0"/>
<dbReference type="SMART" id="SM00758">
    <property type="entry name" value="PA14"/>
    <property type="match status" value="1"/>
</dbReference>
<dbReference type="EMBL" id="PFET01000013">
    <property type="protein sequence ID" value="PJE75598.1"/>
    <property type="molecule type" value="Genomic_DNA"/>
</dbReference>
<proteinExistence type="predicted"/>
<feature type="signal peptide" evidence="1">
    <location>
        <begin position="1"/>
        <end position="30"/>
    </location>
</feature>
<gene>
    <name evidence="3" type="ORF">COV04_04200</name>
</gene>
<dbReference type="InterPro" id="IPR037524">
    <property type="entry name" value="PA14/GLEYA"/>
</dbReference>
<dbReference type="SUPFAM" id="SSF56988">
    <property type="entry name" value="Anthrax protective antigen"/>
    <property type="match status" value="1"/>
</dbReference>
<reference evidence="3 4" key="1">
    <citation type="submission" date="2017-09" db="EMBL/GenBank/DDBJ databases">
        <title>Depth-based differentiation of microbial function through sediment-hosted aquifers and enrichment of novel symbionts in the deep terrestrial subsurface.</title>
        <authorList>
            <person name="Probst A.J."/>
            <person name="Ladd B."/>
            <person name="Jarett J.K."/>
            <person name="Geller-Mcgrath D.E."/>
            <person name="Sieber C.M."/>
            <person name="Emerson J.B."/>
            <person name="Anantharaman K."/>
            <person name="Thomas B.C."/>
            <person name="Malmstrom R."/>
            <person name="Stieglmeier M."/>
            <person name="Klingl A."/>
            <person name="Woyke T."/>
            <person name="Ryan C.M."/>
            <person name="Banfield J.F."/>
        </authorList>
    </citation>
    <scope>NUCLEOTIDE SEQUENCE [LARGE SCALE GENOMIC DNA]</scope>
    <source>
        <strain evidence="3">CG10_big_fil_rev_8_21_14_0_10_48_11</strain>
    </source>
</reference>
<evidence type="ECO:0000313" key="3">
    <source>
        <dbReference type="EMBL" id="PJE75598.1"/>
    </source>
</evidence>
<evidence type="ECO:0000313" key="4">
    <source>
        <dbReference type="Proteomes" id="UP000231152"/>
    </source>
</evidence>
<dbReference type="Gene3D" id="3.90.182.10">
    <property type="entry name" value="Toxin - Anthrax Protective Antigen,domain 1"/>
    <property type="match status" value="1"/>
</dbReference>
<evidence type="ECO:0000259" key="2">
    <source>
        <dbReference type="PROSITE" id="PS51820"/>
    </source>
</evidence>
<protein>
    <recommendedName>
        <fullName evidence="2">PA14 domain-containing protein</fullName>
    </recommendedName>
</protein>
<feature type="chain" id="PRO_5014779751" description="PA14 domain-containing protein" evidence="1">
    <location>
        <begin position="31"/>
        <end position="418"/>
    </location>
</feature>
<organism evidence="3 4">
    <name type="scientific">Candidatus Uhrbacteria bacterium CG10_big_fil_rev_8_21_14_0_10_48_11</name>
    <dbReference type="NCBI Taxonomy" id="1975037"/>
    <lineage>
        <taxon>Bacteria</taxon>
        <taxon>Candidatus Uhriibacteriota</taxon>
    </lineage>
</organism>
<keyword evidence="1" id="KW-0732">Signal</keyword>
<name>A0A2M8LDS0_9BACT</name>
<accession>A0A2M8LDS0</accession>
<dbReference type="Pfam" id="PF07691">
    <property type="entry name" value="PA14"/>
    <property type="match status" value="1"/>
</dbReference>
<comment type="caution">
    <text evidence="3">The sequence shown here is derived from an EMBL/GenBank/DDBJ whole genome shotgun (WGS) entry which is preliminary data.</text>
</comment>
<dbReference type="InterPro" id="IPR011658">
    <property type="entry name" value="PA14_dom"/>
</dbReference>
<sequence length="418" mass="45983">MQKHLTAFGRIFISIAFALTGFTSIVPARAQTTTTCDTNIVLHENGFYGQYYNMAETDPGVQANIYSYTTDEGPANYWYGSDYYVFSRVDQSIDFGNDFLPVNTGKKGDPFHFAVHWRSGMIVPTAGTYTFSVRANNDAWVYIDGNLLINLGNSYRGANGTQKITLSAGVHEINIYFAERSRPLSIFSYTAPTSFYYAPLPPGCSIDDVPADLINNHTGSDTSGDIGDGTNGDGHSGEVLGASTVGYTPAVALLKTANSPAVYAVYANGYRHYITSPTAFLHYGYNFNDIRIVSKAKLESYPEARLIRTPEDPTIYFLYTRPQQQWLKINLPSPTAFASYPQNQWGNVVVVDKIDVNAYPNATLVKTASSPGVYLLQDGEKRLFLSGEVFTALHYSWSEVVTVSPEHLNTYTSGSPIG</sequence>
<dbReference type="PROSITE" id="PS51820">
    <property type="entry name" value="PA14"/>
    <property type="match status" value="1"/>
</dbReference>
<feature type="domain" description="PA14" evidence="2">
    <location>
        <begin position="69"/>
        <end position="218"/>
    </location>
</feature>